<dbReference type="EMBL" id="CP068570">
    <property type="protein sequence ID" value="QQZ49607.1"/>
    <property type="molecule type" value="Genomic_DNA"/>
</dbReference>
<name>A0A974S9I3_9CAUL</name>
<gene>
    <name evidence="1" type="ORF">JKL49_22220</name>
</gene>
<reference evidence="1" key="1">
    <citation type="submission" date="2021-01" db="EMBL/GenBank/DDBJ databases">
        <title>Genome sequence of Phenylobacterium sp. 20VBR1 isolated from a valley glaceir, Ny-Alesund, Svalbard.</title>
        <authorList>
            <person name="Thomas F.A."/>
            <person name="Krishnan K.P."/>
            <person name="Sinha R.K."/>
        </authorList>
    </citation>
    <scope>NUCLEOTIDE SEQUENCE</scope>
    <source>
        <strain evidence="1">20VBR1</strain>
    </source>
</reference>
<proteinExistence type="predicted"/>
<organism evidence="1">
    <name type="scientific">Phenylobacterium glaciei</name>
    <dbReference type="NCBI Taxonomy" id="2803784"/>
    <lineage>
        <taxon>Bacteria</taxon>
        <taxon>Pseudomonadati</taxon>
        <taxon>Pseudomonadota</taxon>
        <taxon>Alphaproteobacteria</taxon>
        <taxon>Caulobacterales</taxon>
        <taxon>Caulobacteraceae</taxon>
        <taxon>Phenylobacterium</taxon>
    </lineage>
</organism>
<evidence type="ECO:0000313" key="1">
    <source>
        <dbReference type="EMBL" id="QQZ49607.1"/>
    </source>
</evidence>
<accession>A0A974S9I3</accession>
<protein>
    <submittedName>
        <fullName evidence="1">Uncharacterized protein</fullName>
    </submittedName>
</protein>
<sequence>MLDRMSSDERQQVRDRVIYVLSSQGAAGFRTLARLHDSAFGPFGDPSEGSPVDSRDLNQVKPPAAATLFTRNDVDVYLYNYLAAQAGDVAGYVMLKDFEKSSVERASLGSDAESKARRWVPPYEFYPPQAPDSGVPHSDEAATLGEAEGVALSRIDELPFQHVGAAWPICGLSRSR</sequence>
<dbReference type="AlphaFoldDB" id="A0A974S9I3"/>